<gene>
    <name evidence="2" type="ORF">ALFOR1_31148</name>
</gene>
<reference evidence="2 3" key="1">
    <citation type="submission" date="2020-06" db="EMBL/GenBank/DDBJ databases">
        <authorList>
            <person name="Duchaud E."/>
        </authorList>
    </citation>
    <scope>NUCLEOTIDE SEQUENCE [LARGE SCALE GENOMIC DNA]</scope>
    <source>
        <strain evidence="2">Alteromonas fortis</strain>
    </source>
</reference>
<organism evidence="2 3">
    <name type="scientific">Alteromonas macleodii</name>
    <name type="common">Pseudoalteromonas macleodii</name>
    <dbReference type="NCBI Taxonomy" id="28108"/>
    <lineage>
        <taxon>Bacteria</taxon>
        <taxon>Pseudomonadati</taxon>
        <taxon>Pseudomonadota</taxon>
        <taxon>Gammaproteobacteria</taxon>
        <taxon>Alteromonadales</taxon>
        <taxon>Alteromonadaceae</taxon>
        <taxon>Alteromonas/Salinimonas group</taxon>
        <taxon>Alteromonas</taxon>
    </lineage>
</organism>
<evidence type="ECO:0000256" key="1">
    <source>
        <dbReference type="SAM" id="Phobius"/>
    </source>
</evidence>
<dbReference type="RefSeq" id="WP_039235234.1">
    <property type="nucleotide sequence ID" value="NZ_LR812090.1"/>
</dbReference>
<keyword evidence="1" id="KW-1133">Transmembrane helix</keyword>
<dbReference type="EMBL" id="LR812090">
    <property type="protein sequence ID" value="CAB9494190.1"/>
    <property type="molecule type" value="Genomic_DNA"/>
</dbReference>
<proteinExistence type="predicted"/>
<name>A0A6T9XZL1_ALTMA</name>
<evidence type="ECO:0000313" key="2">
    <source>
        <dbReference type="EMBL" id="CAB9494190.1"/>
    </source>
</evidence>
<keyword evidence="1" id="KW-0472">Membrane</keyword>
<protein>
    <submittedName>
        <fullName evidence="2">Uncharacterized protein</fullName>
    </submittedName>
</protein>
<feature type="transmembrane region" description="Helical" evidence="1">
    <location>
        <begin position="6"/>
        <end position="23"/>
    </location>
</feature>
<evidence type="ECO:0000313" key="3">
    <source>
        <dbReference type="Proteomes" id="UP000509458"/>
    </source>
</evidence>
<sequence length="92" mass="10273">MNLKKALGYSFGALVLICGIYLYDSPRIQETVKGRIISTNSNGIEIENSAGVSRFLPIPNKFKEGEIVEILIYETPLTKQVSYSWFEVSLAV</sequence>
<dbReference type="AlphaFoldDB" id="A0A6T9XZL1"/>
<dbReference type="Proteomes" id="UP000509458">
    <property type="component" value="Chromosome"/>
</dbReference>
<accession>A0A6T9XZL1</accession>
<keyword evidence="1" id="KW-0812">Transmembrane</keyword>